<dbReference type="GO" id="GO:0046872">
    <property type="term" value="F:metal ion binding"/>
    <property type="evidence" value="ECO:0007669"/>
    <property type="project" value="UniProtKB-KW"/>
</dbReference>
<evidence type="ECO:0000313" key="8">
    <source>
        <dbReference type="EMBL" id="KAF7144081.1"/>
    </source>
</evidence>
<dbReference type="SUPFAM" id="SSF55811">
    <property type="entry name" value="Nudix"/>
    <property type="match status" value="1"/>
</dbReference>
<organism evidence="8 9">
    <name type="scientific">Rhododendron simsii</name>
    <name type="common">Sims's rhododendron</name>
    <dbReference type="NCBI Taxonomy" id="118357"/>
    <lineage>
        <taxon>Eukaryota</taxon>
        <taxon>Viridiplantae</taxon>
        <taxon>Streptophyta</taxon>
        <taxon>Embryophyta</taxon>
        <taxon>Tracheophyta</taxon>
        <taxon>Spermatophyta</taxon>
        <taxon>Magnoliopsida</taxon>
        <taxon>eudicotyledons</taxon>
        <taxon>Gunneridae</taxon>
        <taxon>Pentapetalae</taxon>
        <taxon>asterids</taxon>
        <taxon>Ericales</taxon>
        <taxon>Ericaceae</taxon>
        <taxon>Ericoideae</taxon>
        <taxon>Rhodoreae</taxon>
        <taxon>Rhododendron</taxon>
    </lineage>
</organism>
<comment type="caution">
    <text evidence="8">The sequence shown here is derived from an EMBL/GenBank/DDBJ whole genome shotgun (WGS) entry which is preliminary data.</text>
</comment>
<gene>
    <name evidence="8" type="ORF">RHSIM_Rhsim05G0221800</name>
</gene>
<evidence type="ECO:0000256" key="1">
    <source>
        <dbReference type="ARBA" id="ARBA00001936"/>
    </source>
</evidence>
<dbReference type="PANTHER" id="PTHR12992">
    <property type="entry name" value="NUDIX HYDROLASE"/>
    <property type="match status" value="1"/>
</dbReference>
<evidence type="ECO:0000256" key="3">
    <source>
        <dbReference type="ARBA" id="ARBA00022723"/>
    </source>
</evidence>
<dbReference type="GO" id="GO:0006637">
    <property type="term" value="P:acyl-CoA metabolic process"/>
    <property type="evidence" value="ECO:0007669"/>
    <property type="project" value="UniProtKB-ARBA"/>
</dbReference>
<name>A0A834H3G5_RHOSS</name>
<evidence type="ECO:0000259" key="7">
    <source>
        <dbReference type="PROSITE" id="PS51462"/>
    </source>
</evidence>
<keyword evidence="5" id="KW-0460">Magnesium</keyword>
<dbReference type="Gene3D" id="3.90.79.10">
    <property type="entry name" value="Nucleoside Triphosphate Pyrophosphohydrolase"/>
    <property type="match status" value="1"/>
</dbReference>
<dbReference type="GO" id="GO:0015938">
    <property type="term" value="P:coenzyme A catabolic process"/>
    <property type="evidence" value="ECO:0007669"/>
    <property type="project" value="TreeGrafter"/>
</dbReference>
<dbReference type="PROSITE" id="PS51462">
    <property type="entry name" value="NUDIX"/>
    <property type="match status" value="1"/>
</dbReference>
<dbReference type="GO" id="GO:0015937">
    <property type="term" value="P:coenzyme A biosynthetic process"/>
    <property type="evidence" value="ECO:0007669"/>
    <property type="project" value="UniProtKB-ARBA"/>
</dbReference>
<dbReference type="InterPro" id="IPR045121">
    <property type="entry name" value="CoAse"/>
</dbReference>
<reference evidence="8" key="1">
    <citation type="submission" date="2019-11" db="EMBL/GenBank/DDBJ databases">
        <authorList>
            <person name="Liu Y."/>
            <person name="Hou J."/>
            <person name="Li T.-Q."/>
            <person name="Guan C.-H."/>
            <person name="Wu X."/>
            <person name="Wu H.-Z."/>
            <person name="Ling F."/>
            <person name="Zhang R."/>
            <person name="Shi X.-G."/>
            <person name="Ren J.-P."/>
            <person name="Chen E.-F."/>
            <person name="Sun J.-M."/>
        </authorList>
    </citation>
    <scope>NUCLEOTIDE SEQUENCE</scope>
    <source>
        <strain evidence="8">Adult_tree_wgs_1</strain>
        <tissue evidence="8">Leaves</tissue>
    </source>
</reference>
<evidence type="ECO:0000256" key="2">
    <source>
        <dbReference type="ARBA" id="ARBA00001946"/>
    </source>
</evidence>
<evidence type="ECO:0000313" key="9">
    <source>
        <dbReference type="Proteomes" id="UP000626092"/>
    </source>
</evidence>
<keyword evidence="6" id="KW-0464">Manganese</keyword>
<protein>
    <recommendedName>
        <fullName evidence="7">Nudix hydrolase domain-containing protein</fullName>
    </recommendedName>
</protein>
<keyword evidence="4" id="KW-0378">Hydrolase</keyword>
<dbReference type="InterPro" id="IPR015797">
    <property type="entry name" value="NUDIX_hydrolase-like_dom_sf"/>
</dbReference>
<evidence type="ECO:0000256" key="6">
    <source>
        <dbReference type="ARBA" id="ARBA00023211"/>
    </source>
</evidence>
<keyword evidence="9" id="KW-1185">Reference proteome</keyword>
<dbReference type="PANTHER" id="PTHR12992:SF26">
    <property type="entry name" value="NUDIX HYDROLASE 15, MITOCHONDRIAL-LIKE"/>
    <property type="match status" value="1"/>
</dbReference>
<evidence type="ECO:0000256" key="4">
    <source>
        <dbReference type="ARBA" id="ARBA00022801"/>
    </source>
</evidence>
<sequence length="337" mass="37335">MACIGTQATCMESKMGCQIKETRDDTETQILAERLQLSPSLNGERIENDTERSDGEKIQILAQRLQCSRPPPPPPPPSSLIGEIVENDTNDHKHGINSSMMHFVGRRERRAAVLVCLFEGTGCELRAILTKRSMNLSSHPGKHILSLSKFHCKLLKKTKGGISKGVFLCFGQAGEVALPGGKREEGDADDSATALREAMEEIGLDPSLVQVVANLEPFISQHQLIVVPVVGLLPRIGDFKPSLNADEVEAMFDAPLEMFLEEDRHRCEEREWGSWKYTSHVFDFETEQGASFLIRGLTASILIRTASLIYQRSPGFSDQHLPDFQRLQKILNAAAAT</sequence>
<dbReference type="AlphaFoldDB" id="A0A834H3G5"/>
<evidence type="ECO:0000256" key="5">
    <source>
        <dbReference type="ARBA" id="ARBA00022842"/>
    </source>
</evidence>
<dbReference type="GO" id="GO:0010945">
    <property type="term" value="F:coenzyme A diphosphatase activity"/>
    <property type="evidence" value="ECO:0007669"/>
    <property type="project" value="InterPro"/>
</dbReference>
<feature type="domain" description="Nudix hydrolase" evidence="7">
    <location>
        <begin position="108"/>
        <end position="278"/>
    </location>
</feature>
<dbReference type="OrthoDB" id="206213at2759"/>
<dbReference type="FunFam" id="3.90.79.10:FF:000036">
    <property type="entry name" value="Nudix hydrolase 11"/>
    <property type="match status" value="1"/>
</dbReference>
<dbReference type="GO" id="GO:0005737">
    <property type="term" value="C:cytoplasm"/>
    <property type="evidence" value="ECO:0007669"/>
    <property type="project" value="UniProtKB-ARBA"/>
</dbReference>
<dbReference type="Pfam" id="PF00293">
    <property type="entry name" value="NUDIX"/>
    <property type="match status" value="1"/>
</dbReference>
<keyword evidence="3" id="KW-0479">Metal-binding</keyword>
<dbReference type="CDD" id="cd03426">
    <property type="entry name" value="NUDIX_CoAse_Nudt7"/>
    <property type="match status" value="1"/>
</dbReference>
<dbReference type="Proteomes" id="UP000626092">
    <property type="component" value="Unassembled WGS sequence"/>
</dbReference>
<proteinExistence type="predicted"/>
<comment type="cofactor">
    <cofactor evidence="1">
        <name>Mn(2+)</name>
        <dbReference type="ChEBI" id="CHEBI:29035"/>
    </cofactor>
</comment>
<accession>A0A834H3G5</accession>
<dbReference type="EMBL" id="WJXA01000005">
    <property type="protein sequence ID" value="KAF7144081.1"/>
    <property type="molecule type" value="Genomic_DNA"/>
</dbReference>
<dbReference type="GO" id="GO:0008893">
    <property type="term" value="F:guanosine-3',5'-bis(diphosphate) 3'-diphosphatase activity"/>
    <property type="evidence" value="ECO:0007669"/>
    <property type="project" value="UniProtKB-ARBA"/>
</dbReference>
<comment type="cofactor">
    <cofactor evidence="2">
        <name>Mg(2+)</name>
        <dbReference type="ChEBI" id="CHEBI:18420"/>
    </cofactor>
</comment>
<dbReference type="InterPro" id="IPR000086">
    <property type="entry name" value="NUDIX_hydrolase_dom"/>
</dbReference>